<dbReference type="GO" id="GO:0005524">
    <property type="term" value="F:ATP binding"/>
    <property type="evidence" value="ECO:0007669"/>
    <property type="project" value="UniProtKB-UniRule"/>
</dbReference>
<feature type="transmembrane region" description="Helical" evidence="9">
    <location>
        <begin position="331"/>
        <end position="352"/>
    </location>
</feature>
<feature type="region of interest" description="Disordered" evidence="8">
    <location>
        <begin position="360"/>
        <end position="407"/>
    </location>
</feature>
<dbReference type="SMART" id="SM00220">
    <property type="entry name" value="S_TKc"/>
    <property type="match status" value="1"/>
</dbReference>
<feature type="region of interest" description="Disordered" evidence="8">
    <location>
        <begin position="269"/>
        <end position="327"/>
    </location>
</feature>
<evidence type="ECO:0000256" key="6">
    <source>
        <dbReference type="ARBA" id="ARBA00022840"/>
    </source>
</evidence>
<dbReference type="EC" id="2.7.11.1" evidence="1"/>
<evidence type="ECO:0000256" key="5">
    <source>
        <dbReference type="ARBA" id="ARBA00022777"/>
    </source>
</evidence>
<sequence>MQPELIGGRYRVEDVIGRGGMGTVWSARDETLHRVVAVKQVGRLPGESVTDSARALREARSSAGLNHPHVVTVFDVVEEAGHLWLVMELVPGRSLSQIIKQDGPLEPAAVADLGAQVADGLAALHAEGTVHRDVKPGNVLVRHDGVAKISDFGIARTAGDATLTHAGSMTGTPTYFSPSLARGGSPAPEDDVWALGATLYAAVEGRPPYEQQPNPIAVLHEIVSSPPAPPTRAGVLTQALEGMLDRDPGSRWSMDEAAHVLRRVADQHRGDATLHQTREQTRAAAAAAPRPTPQPSRQRAEEEPRRTAPVVIAATPPSGPRRGDDRSRHRAWPLVLAALLVVGLVAGAWLVARQLGEGDAGAGAAEPTASPSQEQSGGSRTASPSQGPTASPSESPSASAPAGEVAAKEQTVRDYYAAAPGGTDEAWAMLGPSLQAQGRASYDRFWRGIESVDVQQVGATEGSDDVRVRLVYTRADGSTSTENKVEGLVEDGEGGWLIDTDRAG</sequence>
<reference evidence="11 12" key="1">
    <citation type="submission" date="2018-11" db="EMBL/GenBank/DDBJ databases">
        <title>Sequencing the genomes of 1000 actinobacteria strains.</title>
        <authorList>
            <person name="Klenk H.-P."/>
        </authorList>
    </citation>
    <scope>NUCLEOTIDE SEQUENCE [LARGE SCALE GENOMIC DNA]</scope>
    <source>
        <strain evidence="11 12">DSM 12652</strain>
    </source>
</reference>
<keyword evidence="9" id="KW-0812">Transmembrane</keyword>
<evidence type="ECO:0000256" key="8">
    <source>
        <dbReference type="SAM" id="MobiDB-lite"/>
    </source>
</evidence>
<feature type="binding site" evidence="7">
    <location>
        <position position="39"/>
    </location>
    <ligand>
        <name>ATP</name>
        <dbReference type="ChEBI" id="CHEBI:30616"/>
    </ligand>
</feature>
<dbReference type="GO" id="GO:0004674">
    <property type="term" value="F:protein serine/threonine kinase activity"/>
    <property type="evidence" value="ECO:0007669"/>
    <property type="project" value="UniProtKB-KW"/>
</dbReference>
<gene>
    <name evidence="11" type="ORF">EDD33_2574</name>
</gene>
<evidence type="ECO:0000256" key="9">
    <source>
        <dbReference type="SAM" id="Phobius"/>
    </source>
</evidence>
<protein>
    <recommendedName>
        <fullName evidence="1">non-specific serine/threonine protein kinase</fullName>
        <ecNumber evidence="1">2.7.11.1</ecNumber>
    </recommendedName>
</protein>
<feature type="compositionally biased region" description="Polar residues" evidence="8">
    <location>
        <begin position="369"/>
        <end position="389"/>
    </location>
</feature>
<evidence type="ECO:0000259" key="10">
    <source>
        <dbReference type="PROSITE" id="PS50011"/>
    </source>
</evidence>
<keyword evidence="9" id="KW-0472">Membrane</keyword>
<dbReference type="RefSeq" id="WP_123391305.1">
    <property type="nucleotide sequence ID" value="NZ_RKHO01000001.1"/>
</dbReference>
<dbReference type="PANTHER" id="PTHR43289">
    <property type="entry name" value="MITOGEN-ACTIVATED PROTEIN KINASE KINASE KINASE 20-RELATED"/>
    <property type="match status" value="1"/>
</dbReference>
<evidence type="ECO:0000256" key="1">
    <source>
        <dbReference type="ARBA" id="ARBA00012513"/>
    </source>
</evidence>
<dbReference type="Gene3D" id="1.10.510.10">
    <property type="entry name" value="Transferase(Phosphotransferase) domain 1"/>
    <property type="match status" value="1"/>
</dbReference>
<dbReference type="EMBL" id="RKHO01000001">
    <property type="protein sequence ID" value="ROR91701.1"/>
    <property type="molecule type" value="Genomic_DNA"/>
</dbReference>
<keyword evidence="2" id="KW-0723">Serine/threonine-protein kinase</keyword>
<proteinExistence type="predicted"/>
<evidence type="ECO:0000256" key="7">
    <source>
        <dbReference type="PROSITE-ProRule" id="PRU10141"/>
    </source>
</evidence>
<keyword evidence="5" id="KW-0418">Kinase</keyword>
<dbReference type="PROSITE" id="PS50011">
    <property type="entry name" value="PROTEIN_KINASE_DOM"/>
    <property type="match status" value="1"/>
</dbReference>
<keyword evidence="3" id="KW-0808">Transferase</keyword>
<evidence type="ECO:0000256" key="4">
    <source>
        <dbReference type="ARBA" id="ARBA00022741"/>
    </source>
</evidence>
<evidence type="ECO:0000313" key="11">
    <source>
        <dbReference type="EMBL" id="ROR91701.1"/>
    </source>
</evidence>
<dbReference type="Pfam" id="PF00069">
    <property type="entry name" value="Pkinase"/>
    <property type="match status" value="1"/>
</dbReference>
<evidence type="ECO:0000256" key="3">
    <source>
        <dbReference type="ARBA" id="ARBA00022679"/>
    </source>
</evidence>
<evidence type="ECO:0000313" key="12">
    <source>
        <dbReference type="Proteomes" id="UP000281738"/>
    </source>
</evidence>
<keyword evidence="9" id="KW-1133">Transmembrane helix</keyword>
<dbReference type="PANTHER" id="PTHR43289:SF6">
    <property type="entry name" value="SERINE_THREONINE-PROTEIN KINASE NEKL-3"/>
    <property type="match status" value="1"/>
</dbReference>
<keyword evidence="4 7" id="KW-0547">Nucleotide-binding</keyword>
<dbReference type="Gene3D" id="3.30.200.20">
    <property type="entry name" value="Phosphorylase Kinase, domain 1"/>
    <property type="match status" value="1"/>
</dbReference>
<dbReference type="AlphaFoldDB" id="A0A3N2CVY8"/>
<evidence type="ECO:0000256" key="2">
    <source>
        <dbReference type="ARBA" id="ARBA00022527"/>
    </source>
</evidence>
<dbReference type="SUPFAM" id="SSF56112">
    <property type="entry name" value="Protein kinase-like (PK-like)"/>
    <property type="match status" value="1"/>
</dbReference>
<feature type="compositionally biased region" description="Basic and acidic residues" evidence="8">
    <location>
        <begin position="269"/>
        <end position="281"/>
    </location>
</feature>
<accession>A0A3N2CVY8</accession>
<dbReference type="CDD" id="cd14014">
    <property type="entry name" value="STKc_PknB_like"/>
    <property type="match status" value="1"/>
</dbReference>
<dbReference type="InterPro" id="IPR017441">
    <property type="entry name" value="Protein_kinase_ATP_BS"/>
</dbReference>
<organism evidence="11 12">
    <name type="scientific">Nocardioides aurantiacus</name>
    <dbReference type="NCBI Taxonomy" id="86796"/>
    <lineage>
        <taxon>Bacteria</taxon>
        <taxon>Bacillati</taxon>
        <taxon>Actinomycetota</taxon>
        <taxon>Actinomycetes</taxon>
        <taxon>Propionibacteriales</taxon>
        <taxon>Nocardioidaceae</taxon>
        <taxon>Nocardioides</taxon>
    </lineage>
</organism>
<dbReference type="InterPro" id="IPR011009">
    <property type="entry name" value="Kinase-like_dom_sf"/>
</dbReference>
<keyword evidence="12" id="KW-1185">Reference proteome</keyword>
<name>A0A3N2CVY8_9ACTN</name>
<dbReference type="InterPro" id="IPR000719">
    <property type="entry name" value="Prot_kinase_dom"/>
</dbReference>
<dbReference type="PROSITE" id="PS00107">
    <property type="entry name" value="PROTEIN_KINASE_ATP"/>
    <property type="match status" value="1"/>
</dbReference>
<feature type="compositionally biased region" description="Low complexity" evidence="8">
    <location>
        <begin position="390"/>
        <end position="405"/>
    </location>
</feature>
<feature type="domain" description="Protein kinase" evidence="10">
    <location>
        <begin position="10"/>
        <end position="262"/>
    </location>
</feature>
<dbReference type="OrthoDB" id="9762169at2"/>
<dbReference type="Proteomes" id="UP000281738">
    <property type="component" value="Unassembled WGS sequence"/>
</dbReference>
<keyword evidence="6 7" id="KW-0067">ATP-binding</keyword>
<comment type="caution">
    <text evidence="11">The sequence shown here is derived from an EMBL/GenBank/DDBJ whole genome shotgun (WGS) entry which is preliminary data.</text>
</comment>